<dbReference type="GO" id="GO:0045504">
    <property type="term" value="F:dynein heavy chain binding"/>
    <property type="evidence" value="ECO:0007669"/>
    <property type="project" value="TreeGrafter"/>
</dbReference>
<dbReference type="AlphaFoldDB" id="A0A6J2K9A2"/>
<protein>
    <submittedName>
        <fullName evidence="6">WD repeat-containing protein 34-like</fullName>
    </submittedName>
</protein>
<evidence type="ECO:0000313" key="6">
    <source>
        <dbReference type="RefSeq" id="XP_028037507.1"/>
    </source>
</evidence>
<evidence type="ECO:0000256" key="3">
    <source>
        <dbReference type="ARBA" id="ARBA00022574"/>
    </source>
</evidence>
<keyword evidence="2" id="KW-0963">Cytoplasm</keyword>
<name>A0A6J2K9A2_BOMMA</name>
<reference evidence="6" key="1">
    <citation type="submission" date="2025-08" db="UniProtKB">
        <authorList>
            <consortium name="RefSeq"/>
        </authorList>
    </citation>
    <scope>IDENTIFICATION</scope>
    <source>
        <tissue evidence="6">Silk gland</tissue>
    </source>
</reference>
<dbReference type="InterPro" id="IPR036322">
    <property type="entry name" value="WD40_repeat_dom_sf"/>
</dbReference>
<accession>A0A6J2K9A2</accession>
<dbReference type="Proteomes" id="UP000504629">
    <property type="component" value="Unplaced"/>
</dbReference>
<proteinExistence type="predicted"/>
<dbReference type="GeneID" id="114248463"/>
<dbReference type="KEGG" id="bman:114248463"/>
<dbReference type="InterPro" id="IPR001680">
    <property type="entry name" value="WD40_rpt"/>
</dbReference>
<evidence type="ECO:0000256" key="2">
    <source>
        <dbReference type="ARBA" id="ARBA00022490"/>
    </source>
</evidence>
<dbReference type="PANTHER" id="PTHR12442:SF26">
    <property type="entry name" value="CYTOPLASMIC DYNEIN 2 INTERMEDIATE CHAIN 2"/>
    <property type="match status" value="1"/>
</dbReference>
<evidence type="ECO:0000256" key="4">
    <source>
        <dbReference type="ARBA" id="ARBA00022737"/>
    </source>
</evidence>
<dbReference type="SMART" id="SM00320">
    <property type="entry name" value="WD40"/>
    <property type="match status" value="5"/>
</dbReference>
<sequence length="493" mass="53399">MWNLSGYDSEAVGFDSVAVKKTEDASTGTQTTEFFEAAVATQTVAYKDGSSMTSPTEDLTTKDVKYSAANLNAFLQRVMPGMLEQLDDNKENAYESSESDEDNEILTAKLVQELKVREVQGSGDQALSVLDLSWSNTGNSLAVSLGQKQHENWCTDNGLIRFYTVKVSAGDKLVHSMDINEKNCVSVLKYHPSVAALFAYGTVTGEIVICDLRNKDELQMTSPSGTHGSKRVTALSWLESTTAETFFAIHINNTGKRRASTDRILVSSGSDGTIVAWHVNADNKTFEAIVTYSVNGARKMAAPDISCFDFINTFPLRPTGDKISNDIFVVGTNVGNLFLCNIKNAQSAAHSGHVDPVSDVLESHATCILAVTFHQDKPGVFITLSIDSELRIYNVKQASPLKIISLDYHVSCVGWLPYNPWLAVVGTEAEMRLCDVACGREVHVDGLKGTGGVCKLAVNQIGGCRVAAGDSEGCVKIWDLPRCSHTPGDDLDI</sequence>
<keyword evidence="5" id="KW-1185">Reference proteome</keyword>
<keyword evidence="3" id="KW-0853">WD repeat</keyword>
<gene>
    <name evidence="6" type="primary">LOC114248463</name>
</gene>
<evidence type="ECO:0000256" key="1">
    <source>
        <dbReference type="ARBA" id="ARBA00004496"/>
    </source>
</evidence>
<dbReference type="Gene3D" id="2.130.10.10">
    <property type="entry name" value="YVTN repeat-like/Quinoprotein amine dehydrogenase"/>
    <property type="match status" value="2"/>
</dbReference>
<dbReference type="RefSeq" id="XP_028037507.1">
    <property type="nucleotide sequence ID" value="XM_028181706.1"/>
</dbReference>
<dbReference type="GO" id="GO:0097014">
    <property type="term" value="C:ciliary plasm"/>
    <property type="evidence" value="ECO:0007669"/>
    <property type="project" value="TreeGrafter"/>
</dbReference>
<organism evidence="5 6">
    <name type="scientific">Bombyx mandarina</name>
    <name type="common">Wild silk moth</name>
    <name type="synonym">Wild silkworm</name>
    <dbReference type="NCBI Taxonomy" id="7092"/>
    <lineage>
        <taxon>Eukaryota</taxon>
        <taxon>Metazoa</taxon>
        <taxon>Ecdysozoa</taxon>
        <taxon>Arthropoda</taxon>
        <taxon>Hexapoda</taxon>
        <taxon>Insecta</taxon>
        <taxon>Pterygota</taxon>
        <taxon>Neoptera</taxon>
        <taxon>Endopterygota</taxon>
        <taxon>Lepidoptera</taxon>
        <taxon>Glossata</taxon>
        <taxon>Ditrysia</taxon>
        <taxon>Bombycoidea</taxon>
        <taxon>Bombycidae</taxon>
        <taxon>Bombycinae</taxon>
        <taxon>Bombyx</taxon>
    </lineage>
</organism>
<dbReference type="SUPFAM" id="SSF50978">
    <property type="entry name" value="WD40 repeat-like"/>
    <property type="match status" value="1"/>
</dbReference>
<evidence type="ECO:0000313" key="5">
    <source>
        <dbReference type="Proteomes" id="UP000504629"/>
    </source>
</evidence>
<dbReference type="OrthoDB" id="445052at2759"/>
<keyword evidence="4" id="KW-0677">Repeat</keyword>
<dbReference type="GO" id="GO:0045503">
    <property type="term" value="F:dynein light chain binding"/>
    <property type="evidence" value="ECO:0007669"/>
    <property type="project" value="TreeGrafter"/>
</dbReference>
<dbReference type="PANTHER" id="PTHR12442">
    <property type="entry name" value="DYNEIN INTERMEDIATE CHAIN"/>
    <property type="match status" value="1"/>
</dbReference>
<comment type="subcellular location">
    <subcellularLocation>
        <location evidence="1">Cytoplasm</location>
    </subcellularLocation>
</comment>
<dbReference type="InterPro" id="IPR050687">
    <property type="entry name" value="Dynein_IC"/>
</dbReference>
<dbReference type="InterPro" id="IPR015943">
    <property type="entry name" value="WD40/YVTN_repeat-like_dom_sf"/>
</dbReference>
<dbReference type="GO" id="GO:0042073">
    <property type="term" value="P:intraciliary transport"/>
    <property type="evidence" value="ECO:0007669"/>
    <property type="project" value="TreeGrafter"/>
</dbReference>
<dbReference type="GO" id="GO:0005868">
    <property type="term" value="C:cytoplasmic dynein complex"/>
    <property type="evidence" value="ECO:0007669"/>
    <property type="project" value="TreeGrafter"/>
</dbReference>